<sequence>MIRLHRMLSLLGWGPLRRFGLSGLLGLFGWVSLAGVAAAQDAPALRVTATLQAPAEVRVGATVRLQLEVLTPTWFTQPPVLPALDIPGALVTPPQGEGELVRDSVGGVSYSGVRYTYVLSPTAAGAMQVPALAVTAKVGPGGQEASGASKPVSFSVLAQTAAAGQVVAAGKMAVTQEFSMAPDPLIVGGRITRSVTQRAEGVQAMLLPAVELPDLPGFKRYPREPEVTALDDGRGGFVGGQRIDRADYVAQEAGTFRLPPLTVRWRDGATGEPAKSELPGRAFTVAPAPVVAPPFSLAEDLARLRHGLRWVIPTVWLVAGAGVLAALGALWLTWPWWRRLAAALRVRARQAAAVRRASEAWHWRQWRREARQRPDSLGAFYRWLHVATGAQDLRAAVAPLGRGARQTATAVLQDAYGAPKPATAWRGVLAQSSIQWRQAWRGRQAPTPAHTLPRDLNPTQAGRTATAQEAQGIQ</sequence>
<organism evidence="3 4">
    <name type="scientific">Achromobacter marplatensis</name>
    <dbReference type="NCBI Taxonomy" id="470868"/>
    <lineage>
        <taxon>Bacteria</taxon>
        <taxon>Pseudomonadati</taxon>
        <taxon>Pseudomonadota</taxon>
        <taxon>Betaproteobacteria</taxon>
        <taxon>Burkholderiales</taxon>
        <taxon>Alcaligenaceae</taxon>
        <taxon>Achromobacter</taxon>
    </lineage>
</organism>
<gene>
    <name evidence="3" type="ORF">N5K24_07480</name>
</gene>
<reference evidence="3" key="1">
    <citation type="submission" date="2022-09" db="EMBL/GenBank/DDBJ databases">
        <title>Intensive care unit water sources are persistently colonized with multi-drug resistant bacteria and are the site of extensive horizontal gene transfer of antibiotic resistance genes.</title>
        <authorList>
            <person name="Diorio-Toth L."/>
        </authorList>
    </citation>
    <scope>NUCLEOTIDE SEQUENCE</scope>
    <source>
        <strain evidence="3">GD03676</strain>
    </source>
</reference>
<protein>
    <submittedName>
        <fullName evidence="3">BatD family protein</fullName>
    </submittedName>
</protein>
<name>A0AA42WA77_9BURK</name>
<accession>A0AA42WA77</accession>
<dbReference type="Proteomes" id="UP001161276">
    <property type="component" value="Unassembled WGS sequence"/>
</dbReference>
<proteinExistence type="predicted"/>
<feature type="compositionally biased region" description="Polar residues" evidence="1">
    <location>
        <begin position="457"/>
        <end position="474"/>
    </location>
</feature>
<dbReference type="AlphaFoldDB" id="A0AA42WA77"/>
<comment type="caution">
    <text evidence="3">The sequence shown here is derived from an EMBL/GenBank/DDBJ whole genome shotgun (WGS) entry which is preliminary data.</text>
</comment>
<keyword evidence="2" id="KW-0472">Membrane</keyword>
<keyword evidence="2" id="KW-1133">Transmembrane helix</keyword>
<dbReference type="PANTHER" id="PTHR40940">
    <property type="entry name" value="PROTEIN BATD-RELATED"/>
    <property type="match status" value="1"/>
</dbReference>
<evidence type="ECO:0000313" key="3">
    <source>
        <dbReference type="EMBL" id="MDH2050232.1"/>
    </source>
</evidence>
<dbReference type="EMBL" id="JAOCKG010000002">
    <property type="protein sequence ID" value="MDH2050232.1"/>
    <property type="molecule type" value="Genomic_DNA"/>
</dbReference>
<keyword evidence="2" id="KW-0812">Transmembrane</keyword>
<dbReference type="RefSeq" id="WP_280026259.1">
    <property type="nucleotide sequence ID" value="NZ_JAOCKG010000002.1"/>
</dbReference>
<feature type="region of interest" description="Disordered" evidence="1">
    <location>
        <begin position="441"/>
        <end position="474"/>
    </location>
</feature>
<evidence type="ECO:0000256" key="2">
    <source>
        <dbReference type="SAM" id="Phobius"/>
    </source>
</evidence>
<dbReference type="PANTHER" id="PTHR40940:SF1">
    <property type="entry name" value="PROTEIN BATD"/>
    <property type="match status" value="1"/>
</dbReference>
<dbReference type="InterPro" id="IPR025738">
    <property type="entry name" value="BatD"/>
</dbReference>
<feature type="transmembrane region" description="Helical" evidence="2">
    <location>
        <begin position="315"/>
        <end position="337"/>
    </location>
</feature>
<evidence type="ECO:0000256" key="1">
    <source>
        <dbReference type="SAM" id="MobiDB-lite"/>
    </source>
</evidence>
<evidence type="ECO:0000313" key="4">
    <source>
        <dbReference type="Proteomes" id="UP001161276"/>
    </source>
</evidence>